<dbReference type="GO" id="GO:0046872">
    <property type="term" value="F:metal ion binding"/>
    <property type="evidence" value="ECO:0007669"/>
    <property type="project" value="UniProtKB-KW"/>
</dbReference>
<proteinExistence type="predicted"/>
<protein>
    <recommendedName>
        <fullName evidence="4">Thioredoxin domain-containing protein</fullName>
    </recommendedName>
</protein>
<dbReference type="NCBIfam" id="TIGR00365">
    <property type="entry name" value="Grx4 family monothiol glutaredoxin"/>
    <property type="match status" value="2"/>
</dbReference>
<evidence type="ECO:0000313" key="6">
    <source>
        <dbReference type="Proteomes" id="UP000444721"/>
    </source>
</evidence>
<dbReference type="Proteomes" id="UP000444721">
    <property type="component" value="Unassembled WGS sequence"/>
</dbReference>
<dbReference type="OMA" id="HDIVMEL"/>
<keyword evidence="6" id="KW-1185">Reference proteome</keyword>
<sequence length="352" mass="39204">MSATTTTDQNNNTLIHLQSEEDFTQQVVNGLLAKNSGNAVVVHFWAEWCAPCFEMDKFCVQLAQKYANVKFFKIEAEKLPNITERFNVHSVPAFVFFPASNQHPSKLSFTVLEGANPPELAKRTKALSENVSVTSSQQEPAGGTTDLNSRIRNLINRAPVMLFMKGSPEAPKCGFSSKMVEILKNANIQFSAFDILTDEAVRQGLKTFSNWPTYPQLYVKGELVGGLDVVKEMAEEGNLKEQLGIPSEEQTQEQLNERLKKLINQAPVMLFMKGTPEAPKCGFSAKIVDILKQQGVKFSSFDILTDESVRQGLKTYSNWPTYPQLYSKGQLIGGLDVVKELAEQGELLENLE</sequence>
<dbReference type="AlphaFoldDB" id="A0A6A5BN52"/>
<dbReference type="PANTHER" id="PTHR10293:SF73">
    <property type="entry name" value="GLUTAREDOXIN-3"/>
    <property type="match status" value="1"/>
</dbReference>
<evidence type="ECO:0000313" key="5">
    <source>
        <dbReference type="EMBL" id="KAF0979433.1"/>
    </source>
</evidence>
<dbReference type="GeneID" id="68108994"/>
<dbReference type="Pfam" id="PF00462">
    <property type="entry name" value="Glutaredoxin"/>
    <property type="match status" value="2"/>
</dbReference>
<dbReference type="InterPro" id="IPR013766">
    <property type="entry name" value="Thioredoxin_domain"/>
</dbReference>
<dbReference type="InterPro" id="IPR004480">
    <property type="entry name" value="Monothiol_GRX-rel"/>
</dbReference>
<name>A0A6A5BN52_NAEFO</name>
<dbReference type="CDD" id="cd03028">
    <property type="entry name" value="GRX_PICOT_like"/>
    <property type="match status" value="2"/>
</dbReference>
<keyword evidence="1" id="KW-0479">Metal-binding</keyword>
<dbReference type="PROSITE" id="PS51354">
    <property type="entry name" value="GLUTAREDOXIN_2"/>
    <property type="match status" value="2"/>
</dbReference>
<accession>A0A6A5BN52</accession>
<evidence type="ECO:0000256" key="1">
    <source>
        <dbReference type="ARBA" id="ARBA00022723"/>
    </source>
</evidence>
<keyword evidence="3" id="KW-0411">Iron-sulfur</keyword>
<gene>
    <name evidence="5" type="ORF">FDP41_001776</name>
</gene>
<reference evidence="5 6" key="1">
    <citation type="journal article" date="2019" name="Sci. Rep.">
        <title>Nanopore sequencing improves the draft genome of the human pathogenic amoeba Naegleria fowleri.</title>
        <authorList>
            <person name="Liechti N."/>
            <person name="Schurch N."/>
            <person name="Bruggmann R."/>
            <person name="Wittwer M."/>
        </authorList>
    </citation>
    <scope>NUCLEOTIDE SEQUENCE [LARGE SCALE GENOMIC DNA]</scope>
    <source>
        <strain evidence="5 6">ATCC 30894</strain>
    </source>
</reference>
<dbReference type="GO" id="GO:0005829">
    <property type="term" value="C:cytosol"/>
    <property type="evidence" value="ECO:0007669"/>
    <property type="project" value="TreeGrafter"/>
</dbReference>
<dbReference type="GO" id="GO:0006879">
    <property type="term" value="P:intracellular iron ion homeostasis"/>
    <property type="evidence" value="ECO:0007669"/>
    <property type="project" value="TreeGrafter"/>
</dbReference>
<dbReference type="InterPro" id="IPR002109">
    <property type="entry name" value="Glutaredoxin"/>
</dbReference>
<dbReference type="VEuPathDB" id="AmoebaDB:NfTy_055330"/>
<evidence type="ECO:0000256" key="2">
    <source>
        <dbReference type="ARBA" id="ARBA00023004"/>
    </source>
</evidence>
<dbReference type="PANTHER" id="PTHR10293">
    <property type="entry name" value="GLUTAREDOXIN FAMILY MEMBER"/>
    <property type="match status" value="1"/>
</dbReference>
<dbReference type="GO" id="GO:0005634">
    <property type="term" value="C:nucleus"/>
    <property type="evidence" value="ECO:0007669"/>
    <property type="project" value="TreeGrafter"/>
</dbReference>
<evidence type="ECO:0000256" key="3">
    <source>
        <dbReference type="ARBA" id="ARBA00023014"/>
    </source>
</evidence>
<dbReference type="Gene3D" id="3.40.30.10">
    <property type="entry name" value="Glutaredoxin"/>
    <property type="match status" value="3"/>
</dbReference>
<dbReference type="PROSITE" id="PS51352">
    <property type="entry name" value="THIOREDOXIN_2"/>
    <property type="match status" value="1"/>
</dbReference>
<dbReference type="Pfam" id="PF00085">
    <property type="entry name" value="Thioredoxin"/>
    <property type="match status" value="1"/>
</dbReference>
<feature type="domain" description="Thioredoxin" evidence="4">
    <location>
        <begin position="14"/>
        <end position="129"/>
    </location>
</feature>
<dbReference type="OrthoDB" id="415696at2759"/>
<comment type="caution">
    <text evidence="5">The sequence shown here is derived from an EMBL/GenBank/DDBJ whole genome shotgun (WGS) entry which is preliminary data.</text>
</comment>
<dbReference type="VEuPathDB" id="AmoebaDB:NF0125670"/>
<dbReference type="GO" id="GO:0051536">
    <property type="term" value="F:iron-sulfur cluster binding"/>
    <property type="evidence" value="ECO:0007669"/>
    <property type="project" value="UniProtKB-KW"/>
</dbReference>
<evidence type="ECO:0000259" key="4">
    <source>
        <dbReference type="PROSITE" id="PS51352"/>
    </source>
</evidence>
<dbReference type="SUPFAM" id="SSF52833">
    <property type="entry name" value="Thioredoxin-like"/>
    <property type="match status" value="3"/>
</dbReference>
<dbReference type="InterPro" id="IPR033658">
    <property type="entry name" value="GRX_PICOT-like"/>
</dbReference>
<organism evidence="5 6">
    <name type="scientific">Naegleria fowleri</name>
    <name type="common">Brain eating amoeba</name>
    <dbReference type="NCBI Taxonomy" id="5763"/>
    <lineage>
        <taxon>Eukaryota</taxon>
        <taxon>Discoba</taxon>
        <taxon>Heterolobosea</taxon>
        <taxon>Tetramitia</taxon>
        <taxon>Eutetramitia</taxon>
        <taxon>Vahlkampfiidae</taxon>
        <taxon>Naegleria</taxon>
    </lineage>
</organism>
<keyword evidence="2" id="KW-0408">Iron</keyword>
<dbReference type="InterPro" id="IPR036249">
    <property type="entry name" value="Thioredoxin-like_sf"/>
</dbReference>
<dbReference type="RefSeq" id="XP_044564146.1">
    <property type="nucleotide sequence ID" value="XM_044704897.1"/>
</dbReference>
<dbReference type="FunFam" id="3.40.30.10:FF:000012">
    <property type="entry name" value="Monothiol glutaredoxin"/>
    <property type="match status" value="2"/>
</dbReference>
<dbReference type="VEuPathDB" id="AmoebaDB:FDP41_001776"/>
<dbReference type="EMBL" id="VFQX01000027">
    <property type="protein sequence ID" value="KAF0979433.1"/>
    <property type="molecule type" value="Genomic_DNA"/>
</dbReference>